<sequence>MEAAVLAGIGLICLGAALWLVAEVRRQIREMTEILEEIQKGNGNRRILASPGQLTAPLAYAVNRVVQRYEEEQLRARRSEAADRQLMTSLSHDVRTPLTTLIGYLDAVHRQVVAGEEAQQYLEIARRKAYDLKGITDGLFAWCKLHSGEADLQPTRQDLGELTRNILVDWVPLLEEARIDYEVNIPETPFWALADGEGYRRILNNLLQNVLAHSHATRVTLEMGRTSHGVQLRLGDNGVGIAPEELGRIFDRLYRCDPARTAGGSGLGLSIAQGLAKMMGGCITADSSPGQGTVFSVVLPGGDPEKTQEKAKVAARSLQGGGGILSEKEATGI</sequence>
<gene>
    <name evidence="7" type="ORF">K8V20_00800</name>
</gene>
<evidence type="ECO:0000313" key="8">
    <source>
        <dbReference type="Proteomes" id="UP000782880"/>
    </source>
</evidence>
<dbReference type="Pfam" id="PF02518">
    <property type="entry name" value="HATPase_c"/>
    <property type="match status" value="1"/>
</dbReference>
<dbReference type="Pfam" id="PF00512">
    <property type="entry name" value="HisKA"/>
    <property type="match status" value="1"/>
</dbReference>
<accession>A0A921LN40</accession>
<dbReference type="InterPro" id="IPR003594">
    <property type="entry name" value="HATPase_dom"/>
</dbReference>
<dbReference type="PROSITE" id="PS50109">
    <property type="entry name" value="HIS_KIN"/>
    <property type="match status" value="1"/>
</dbReference>
<keyword evidence="3" id="KW-0597">Phosphoprotein</keyword>
<dbReference type="CDD" id="cd00075">
    <property type="entry name" value="HATPase"/>
    <property type="match status" value="1"/>
</dbReference>
<dbReference type="SMART" id="SM00387">
    <property type="entry name" value="HATPase_c"/>
    <property type="match status" value="1"/>
</dbReference>
<keyword evidence="4 7" id="KW-0418">Kinase</keyword>
<dbReference type="InterPro" id="IPR003661">
    <property type="entry name" value="HisK_dim/P_dom"/>
</dbReference>
<dbReference type="Proteomes" id="UP000782880">
    <property type="component" value="Unassembled WGS sequence"/>
</dbReference>
<evidence type="ECO:0000256" key="1">
    <source>
        <dbReference type="ARBA" id="ARBA00000085"/>
    </source>
</evidence>
<dbReference type="PANTHER" id="PTHR43547">
    <property type="entry name" value="TWO-COMPONENT HISTIDINE KINASE"/>
    <property type="match status" value="1"/>
</dbReference>
<dbReference type="SUPFAM" id="SSF47384">
    <property type="entry name" value="Homodimeric domain of signal transducing histidine kinase"/>
    <property type="match status" value="1"/>
</dbReference>
<comment type="catalytic activity">
    <reaction evidence="1">
        <text>ATP + protein L-histidine = ADP + protein N-phospho-L-histidine.</text>
        <dbReference type="EC" id="2.7.13.3"/>
    </reaction>
</comment>
<dbReference type="InterPro" id="IPR004358">
    <property type="entry name" value="Sig_transdc_His_kin-like_C"/>
</dbReference>
<dbReference type="Gene3D" id="3.30.565.10">
    <property type="entry name" value="Histidine kinase-like ATPase, C-terminal domain"/>
    <property type="match status" value="1"/>
</dbReference>
<dbReference type="PANTHER" id="PTHR43547:SF2">
    <property type="entry name" value="HYBRID SIGNAL TRANSDUCTION HISTIDINE KINASE C"/>
    <property type="match status" value="1"/>
</dbReference>
<dbReference type="InterPro" id="IPR036890">
    <property type="entry name" value="HATPase_C_sf"/>
</dbReference>
<evidence type="ECO:0000256" key="2">
    <source>
        <dbReference type="ARBA" id="ARBA00012438"/>
    </source>
</evidence>
<reference evidence="7" key="2">
    <citation type="submission" date="2021-09" db="EMBL/GenBank/DDBJ databases">
        <authorList>
            <person name="Gilroy R."/>
        </authorList>
    </citation>
    <scope>NUCLEOTIDE SEQUENCE</scope>
    <source>
        <strain evidence="7">ChiBcec21-2208</strain>
    </source>
</reference>
<proteinExistence type="predicted"/>
<reference evidence="7" key="1">
    <citation type="journal article" date="2021" name="PeerJ">
        <title>Extensive microbial diversity within the chicken gut microbiome revealed by metagenomics and culture.</title>
        <authorList>
            <person name="Gilroy R."/>
            <person name="Ravi A."/>
            <person name="Getino M."/>
            <person name="Pursley I."/>
            <person name="Horton D.L."/>
            <person name="Alikhan N.F."/>
            <person name="Baker D."/>
            <person name="Gharbi K."/>
            <person name="Hall N."/>
            <person name="Watson M."/>
            <person name="Adriaenssens E.M."/>
            <person name="Foster-Nyarko E."/>
            <person name="Jarju S."/>
            <person name="Secka A."/>
            <person name="Antonio M."/>
            <person name="Oren A."/>
            <person name="Chaudhuri R.R."/>
            <person name="La Ragione R."/>
            <person name="Hildebrand F."/>
            <person name="Pallen M.J."/>
        </authorList>
    </citation>
    <scope>NUCLEOTIDE SEQUENCE</scope>
    <source>
        <strain evidence="7">ChiBcec21-2208</strain>
    </source>
</reference>
<dbReference type="CDD" id="cd00082">
    <property type="entry name" value="HisKA"/>
    <property type="match status" value="1"/>
</dbReference>
<evidence type="ECO:0000256" key="5">
    <source>
        <dbReference type="ARBA" id="ARBA00023012"/>
    </source>
</evidence>
<organism evidence="7 8">
    <name type="scientific">Subdoligranulum variabile</name>
    <dbReference type="NCBI Taxonomy" id="214851"/>
    <lineage>
        <taxon>Bacteria</taxon>
        <taxon>Bacillati</taxon>
        <taxon>Bacillota</taxon>
        <taxon>Clostridia</taxon>
        <taxon>Eubacteriales</taxon>
        <taxon>Oscillospiraceae</taxon>
        <taxon>Subdoligranulum</taxon>
    </lineage>
</organism>
<dbReference type="SUPFAM" id="SSF55874">
    <property type="entry name" value="ATPase domain of HSP90 chaperone/DNA topoisomerase II/histidine kinase"/>
    <property type="match status" value="1"/>
</dbReference>
<name>A0A921LN40_9FIRM</name>
<protein>
    <recommendedName>
        <fullName evidence="2">histidine kinase</fullName>
        <ecNumber evidence="2">2.7.13.3</ecNumber>
    </recommendedName>
</protein>
<evidence type="ECO:0000313" key="7">
    <source>
        <dbReference type="EMBL" id="HJG27175.1"/>
    </source>
</evidence>
<dbReference type="InterPro" id="IPR036097">
    <property type="entry name" value="HisK_dim/P_sf"/>
</dbReference>
<dbReference type="PRINTS" id="PR00344">
    <property type="entry name" value="BCTRLSENSOR"/>
</dbReference>
<keyword evidence="4 7" id="KW-0808">Transferase</keyword>
<dbReference type="GO" id="GO:0000155">
    <property type="term" value="F:phosphorelay sensor kinase activity"/>
    <property type="evidence" value="ECO:0007669"/>
    <property type="project" value="InterPro"/>
</dbReference>
<dbReference type="InterPro" id="IPR005467">
    <property type="entry name" value="His_kinase_dom"/>
</dbReference>
<dbReference type="AlphaFoldDB" id="A0A921LN40"/>
<feature type="domain" description="Histidine kinase" evidence="6">
    <location>
        <begin position="89"/>
        <end position="303"/>
    </location>
</feature>
<keyword evidence="5" id="KW-0902">Two-component regulatory system</keyword>
<evidence type="ECO:0000259" key="6">
    <source>
        <dbReference type="PROSITE" id="PS50109"/>
    </source>
</evidence>
<dbReference type="EC" id="2.7.13.3" evidence="2"/>
<comment type="caution">
    <text evidence="7">The sequence shown here is derived from an EMBL/GenBank/DDBJ whole genome shotgun (WGS) entry which is preliminary data.</text>
</comment>
<evidence type="ECO:0000256" key="3">
    <source>
        <dbReference type="ARBA" id="ARBA00022553"/>
    </source>
</evidence>
<dbReference type="Gene3D" id="1.10.287.130">
    <property type="match status" value="1"/>
</dbReference>
<evidence type="ECO:0000256" key="4">
    <source>
        <dbReference type="ARBA" id="ARBA00022777"/>
    </source>
</evidence>
<dbReference type="EMBL" id="DYVE01000025">
    <property type="protein sequence ID" value="HJG27175.1"/>
    <property type="molecule type" value="Genomic_DNA"/>
</dbReference>
<dbReference type="SMART" id="SM00388">
    <property type="entry name" value="HisKA"/>
    <property type="match status" value="1"/>
</dbReference>